<feature type="transmembrane region" description="Helical" evidence="7">
    <location>
        <begin position="89"/>
        <end position="112"/>
    </location>
</feature>
<evidence type="ECO:0000256" key="5">
    <source>
        <dbReference type="ARBA" id="ARBA00022989"/>
    </source>
</evidence>
<dbReference type="SUPFAM" id="SSF161098">
    <property type="entry name" value="MetI-like"/>
    <property type="match status" value="1"/>
</dbReference>
<dbReference type="GO" id="GO:0055085">
    <property type="term" value="P:transmembrane transport"/>
    <property type="evidence" value="ECO:0007669"/>
    <property type="project" value="InterPro"/>
</dbReference>
<dbReference type="RefSeq" id="WP_229750747.1">
    <property type="nucleotide sequence ID" value="NZ_BMHP01000016.1"/>
</dbReference>
<organism evidence="9 10">
    <name type="scientific">Paenibacillus nasutitermitis</name>
    <dbReference type="NCBI Taxonomy" id="1652958"/>
    <lineage>
        <taxon>Bacteria</taxon>
        <taxon>Bacillati</taxon>
        <taxon>Bacillota</taxon>
        <taxon>Bacilli</taxon>
        <taxon>Bacillales</taxon>
        <taxon>Paenibacillaceae</taxon>
        <taxon>Paenibacillus</taxon>
    </lineage>
</organism>
<dbReference type="CDD" id="cd06261">
    <property type="entry name" value="TM_PBP2"/>
    <property type="match status" value="1"/>
</dbReference>
<feature type="transmembrane region" description="Helical" evidence="7">
    <location>
        <begin position="156"/>
        <end position="177"/>
    </location>
</feature>
<proteinExistence type="predicted"/>
<dbReference type="InterPro" id="IPR000515">
    <property type="entry name" value="MetI-like"/>
</dbReference>
<reference evidence="9" key="1">
    <citation type="journal article" date="2014" name="Int. J. Syst. Evol. Microbiol.">
        <title>Complete genome sequence of Corynebacterium casei LMG S-19264T (=DSM 44701T), isolated from a smear-ripened cheese.</title>
        <authorList>
            <consortium name="US DOE Joint Genome Institute (JGI-PGF)"/>
            <person name="Walter F."/>
            <person name="Albersmeier A."/>
            <person name="Kalinowski J."/>
            <person name="Ruckert C."/>
        </authorList>
    </citation>
    <scope>NUCLEOTIDE SEQUENCE</scope>
    <source>
        <strain evidence="9">CGMCC 1.15178</strain>
    </source>
</reference>
<gene>
    <name evidence="9" type="ORF">GCM10010911_70510</name>
</gene>
<keyword evidence="4 7" id="KW-0812">Transmembrane</keyword>
<comment type="caution">
    <text evidence="9">The sequence shown here is derived from an EMBL/GenBank/DDBJ whole genome shotgun (WGS) entry which is preliminary data.</text>
</comment>
<protein>
    <submittedName>
        <fullName evidence="9">ABC transporter permease</fullName>
    </submittedName>
</protein>
<dbReference type="PANTHER" id="PTHR43744:SF9">
    <property type="entry name" value="POLYGALACTURONAN_RHAMNOGALACTURONAN TRANSPORT SYSTEM PERMEASE PROTEIN YTCP"/>
    <property type="match status" value="1"/>
</dbReference>
<evidence type="ECO:0000256" key="2">
    <source>
        <dbReference type="ARBA" id="ARBA00022448"/>
    </source>
</evidence>
<evidence type="ECO:0000313" key="9">
    <source>
        <dbReference type="EMBL" id="GGE01508.1"/>
    </source>
</evidence>
<keyword evidence="6 7" id="KW-0472">Membrane</keyword>
<dbReference type="PANTHER" id="PTHR43744">
    <property type="entry name" value="ABC TRANSPORTER PERMEASE PROTEIN MG189-RELATED-RELATED"/>
    <property type="match status" value="1"/>
</dbReference>
<dbReference type="Proteomes" id="UP000612456">
    <property type="component" value="Unassembled WGS sequence"/>
</dbReference>
<dbReference type="EMBL" id="BMHP01000016">
    <property type="protein sequence ID" value="GGE01508.1"/>
    <property type="molecule type" value="Genomic_DNA"/>
</dbReference>
<evidence type="ECO:0000313" key="10">
    <source>
        <dbReference type="Proteomes" id="UP000612456"/>
    </source>
</evidence>
<evidence type="ECO:0000256" key="7">
    <source>
        <dbReference type="SAM" id="Phobius"/>
    </source>
</evidence>
<reference evidence="9" key="2">
    <citation type="submission" date="2020-09" db="EMBL/GenBank/DDBJ databases">
        <authorList>
            <person name="Sun Q."/>
            <person name="Zhou Y."/>
        </authorList>
    </citation>
    <scope>NUCLEOTIDE SEQUENCE</scope>
    <source>
        <strain evidence="9">CGMCC 1.15178</strain>
    </source>
</reference>
<evidence type="ECO:0000259" key="8">
    <source>
        <dbReference type="PROSITE" id="PS50928"/>
    </source>
</evidence>
<accession>A0A917E485</accession>
<dbReference type="PROSITE" id="PS50928">
    <property type="entry name" value="ABC_TM1"/>
    <property type="match status" value="1"/>
</dbReference>
<keyword evidence="2" id="KW-0813">Transport</keyword>
<sequence>MEAENAVKANLPSMSNPQNKLPAAASWSINLFFILYSALCVIPLLLIISVSFSNEQSIVRRGYKFIPEQFDLSAYKFLLRDIHQILHSYGITISVTVIGTLLSMIIIAIYAYPISRSNFPHAKFFTFFVFFTMLFSGGLVPWYLVYVQMLDLKDTLWSLIMPLIVSAFFVLIVRTFFQTTIPSAVLESAKIDGAGEMRIFLQIVMPLSLPVLATVALFQTLTYWNDWFLSLVFITNDENISVQYLLYKMMANVQYLASNPTAAAEIAKAGGMVNFPSETVRMAMAIVGVGPIVLAYPFFQKYFIKGLTVGAVKG</sequence>
<dbReference type="AlphaFoldDB" id="A0A917E485"/>
<dbReference type="GO" id="GO:0005886">
    <property type="term" value="C:plasma membrane"/>
    <property type="evidence" value="ECO:0007669"/>
    <property type="project" value="UniProtKB-SubCell"/>
</dbReference>
<feature type="transmembrane region" description="Helical" evidence="7">
    <location>
        <begin position="124"/>
        <end position="144"/>
    </location>
</feature>
<name>A0A917E485_9BACL</name>
<dbReference type="InterPro" id="IPR035906">
    <property type="entry name" value="MetI-like_sf"/>
</dbReference>
<keyword evidence="5 7" id="KW-1133">Transmembrane helix</keyword>
<evidence type="ECO:0000256" key="1">
    <source>
        <dbReference type="ARBA" id="ARBA00004651"/>
    </source>
</evidence>
<evidence type="ECO:0000256" key="4">
    <source>
        <dbReference type="ARBA" id="ARBA00022692"/>
    </source>
</evidence>
<feature type="domain" description="ABC transmembrane type-1" evidence="8">
    <location>
        <begin position="89"/>
        <end position="285"/>
    </location>
</feature>
<feature type="transmembrane region" description="Helical" evidence="7">
    <location>
        <begin position="280"/>
        <end position="299"/>
    </location>
</feature>
<evidence type="ECO:0000256" key="3">
    <source>
        <dbReference type="ARBA" id="ARBA00022475"/>
    </source>
</evidence>
<comment type="subcellular location">
    <subcellularLocation>
        <location evidence="1">Cell membrane</location>
        <topology evidence="1">Multi-pass membrane protein</topology>
    </subcellularLocation>
</comment>
<keyword evidence="10" id="KW-1185">Reference proteome</keyword>
<feature type="transmembrane region" description="Helical" evidence="7">
    <location>
        <begin position="198"/>
        <end position="221"/>
    </location>
</feature>
<evidence type="ECO:0000256" key="6">
    <source>
        <dbReference type="ARBA" id="ARBA00023136"/>
    </source>
</evidence>
<dbReference type="Gene3D" id="1.10.3720.10">
    <property type="entry name" value="MetI-like"/>
    <property type="match status" value="1"/>
</dbReference>
<feature type="transmembrane region" description="Helical" evidence="7">
    <location>
        <begin position="29"/>
        <end position="52"/>
    </location>
</feature>
<keyword evidence="3" id="KW-1003">Cell membrane</keyword>